<dbReference type="Gene3D" id="3.90.120.10">
    <property type="entry name" value="DNA Methylase, subunit A, domain 2"/>
    <property type="match status" value="1"/>
</dbReference>
<accession>A0A7S1B5R3</accession>
<dbReference type="GO" id="GO:0032259">
    <property type="term" value="P:methylation"/>
    <property type="evidence" value="ECO:0007669"/>
    <property type="project" value="UniProtKB-KW"/>
</dbReference>
<evidence type="ECO:0000256" key="3">
    <source>
        <dbReference type="ARBA" id="ARBA00022691"/>
    </source>
</evidence>
<evidence type="ECO:0000256" key="4">
    <source>
        <dbReference type="PROSITE-ProRule" id="PRU01016"/>
    </source>
</evidence>
<feature type="active site" evidence="4">
    <location>
        <position position="185"/>
    </location>
</feature>
<keyword evidence="2 4" id="KW-0808">Transferase</keyword>
<dbReference type="NCBIfam" id="TIGR00675">
    <property type="entry name" value="dcm"/>
    <property type="match status" value="1"/>
</dbReference>
<dbReference type="EC" id="2.1.1.37" evidence="6"/>
<name>A0A7S1B5R3_9STRA</name>
<sequence length="560" mass="62649">MKTPLEKMLEIPYTLLLLNTKMKIRRNPYLNFFGHRGLNLSTKKPILSNRIPVVEPFDSTIHPERKPENFESKMLDFLRKIDVRVEECEVSKKRKWNLQDSVATTPCSFTFCELFAGIGGFGVALEALGGKCVFASEIYEPSRRIYRDNLDTSALPDGGSIAGDIWSVDSKDIPHHDILVGGFPCQPFSTLGNQPGLKDDKKYSGRINGIDDSVLRDSKKGGGRGQLFSQIVRVLKDCQPSAFLLENVPGLIVTDNGNSLQTILLSLEEVGYKVTHEVCSSRGLTSQSRKRLYIVGIRQAAKKNESSKFCSNCSPTSFQFPFMPDLGLRAIDVLHTEKELNDFSAASVPFDLVQNISENEGELTPVSVFQLSDAQMMQLRFRSKKWKPAKLAWHDKSIDTIDSHYGVTVGKGNSQLVPCPAPHHPRRFTPRECARIMGFSDSFVLGTSRTKRSRNEWREKGNRSAFESYIKEQYQMLGNAVCPAVIAVIVGAIIAQCPSIVNSIDCVDCIDWVDRGLWAGIEIALDSLAPAKLHVVLRRLIRFYQEQKESEIKAVAPQCK</sequence>
<dbReference type="InterPro" id="IPR029063">
    <property type="entry name" value="SAM-dependent_MTases_sf"/>
</dbReference>
<dbReference type="PROSITE" id="PS51679">
    <property type="entry name" value="SAM_MT_C5"/>
    <property type="match status" value="1"/>
</dbReference>
<dbReference type="InterPro" id="IPR050750">
    <property type="entry name" value="C5-MTase"/>
</dbReference>
<dbReference type="PANTHER" id="PTHR46098">
    <property type="entry name" value="TRNA (CYTOSINE(38)-C(5))-METHYLTRANSFERASE"/>
    <property type="match status" value="1"/>
</dbReference>
<evidence type="ECO:0000256" key="2">
    <source>
        <dbReference type="ARBA" id="ARBA00022679"/>
    </source>
</evidence>
<keyword evidence="1 4" id="KW-0489">Methyltransferase</keyword>
<dbReference type="PANTHER" id="PTHR46098:SF1">
    <property type="entry name" value="TRNA (CYTOSINE(38)-C(5))-METHYLTRANSFERASE"/>
    <property type="match status" value="1"/>
</dbReference>
<comment type="catalytic activity">
    <reaction evidence="6">
        <text>a 2'-deoxycytidine in DNA + S-adenosyl-L-methionine = a 5-methyl-2'-deoxycytidine in DNA + S-adenosyl-L-homocysteine + H(+)</text>
        <dbReference type="Rhea" id="RHEA:13681"/>
        <dbReference type="Rhea" id="RHEA-COMP:11369"/>
        <dbReference type="Rhea" id="RHEA-COMP:11370"/>
        <dbReference type="ChEBI" id="CHEBI:15378"/>
        <dbReference type="ChEBI" id="CHEBI:57856"/>
        <dbReference type="ChEBI" id="CHEBI:59789"/>
        <dbReference type="ChEBI" id="CHEBI:85452"/>
        <dbReference type="ChEBI" id="CHEBI:85454"/>
        <dbReference type="EC" id="2.1.1.37"/>
    </reaction>
</comment>
<dbReference type="Pfam" id="PF00145">
    <property type="entry name" value="DNA_methylase"/>
    <property type="match status" value="2"/>
</dbReference>
<protein>
    <recommendedName>
        <fullName evidence="6">Cytosine-specific methyltransferase</fullName>
        <ecNumber evidence="6">2.1.1.37</ecNumber>
    </recommendedName>
</protein>
<keyword evidence="3 4" id="KW-0949">S-adenosyl-L-methionine</keyword>
<gene>
    <name evidence="7" type="ORF">CHYS00102_LOCUS2868</name>
</gene>
<organism evidence="7">
    <name type="scientific">Corethron hystrix</name>
    <dbReference type="NCBI Taxonomy" id="216773"/>
    <lineage>
        <taxon>Eukaryota</taxon>
        <taxon>Sar</taxon>
        <taxon>Stramenopiles</taxon>
        <taxon>Ochrophyta</taxon>
        <taxon>Bacillariophyta</taxon>
        <taxon>Coscinodiscophyceae</taxon>
        <taxon>Corethrophycidae</taxon>
        <taxon>Corethrales</taxon>
        <taxon>Corethraceae</taxon>
        <taxon>Corethron</taxon>
    </lineage>
</organism>
<dbReference type="Gene3D" id="3.40.50.150">
    <property type="entry name" value="Vaccinia Virus protein VP39"/>
    <property type="match status" value="1"/>
</dbReference>
<reference evidence="7" key="1">
    <citation type="submission" date="2021-01" db="EMBL/GenBank/DDBJ databases">
        <authorList>
            <person name="Corre E."/>
            <person name="Pelletier E."/>
            <person name="Niang G."/>
            <person name="Scheremetjew M."/>
            <person name="Finn R."/>
            <person name="Kale V."/>
            <person name="Holt S."/>
            <person name="Cochrane G."/>
            <person name="Meng A."/>
            <person name="Brown T."/>
            <person name="Cohen L."/>
        </authorList>
    </citation>
    <scope>NUCLEOTIDE SEQUENCE</scope>
    <source>
        <strain evidence="7">308</strain>
    </source>
</reference>
<dbReference type="InterPro" id="IPR018117">
    <property type="entry name" value="C5_DNA_meth_AS"/>
</dbReference>
<evidence type="ECO:0000313" key="7">
    <source>
        <dbReference type="EMBL" id="CAD8875692.1"/>
    </source>
</evidence>
<dbReference type="GO" id="GO:0003886">
    <property type="term" value="F:DNA (cytosine-5-)-methyltransferase activity"/>
    <property type="evidence" value="ECO:0007669"/>
    <property type="project" value="UniProtKB-EC"/>
</dbReference>
<evidence type="ECO:0000256" key="6">
    <source>
        <dbReference type="RuleBase" id="RU000417"/>
    </source>
</evidence>
<dbReference type="EMBL" id="HBFR01004098">
    <property type="protein sequence ID" value="CAD8875692.1"/>
    <property type="molecule type" value="Transcribed_RNA"/>
</dbReference>
<comment type="similarity">
    <text evidence="4 5">Belongs to the class I-like SAM-binding methyltransferase superfamily. C5-methyltransferase family.</text>
</comment>
<dbReference type="InterPro" id="IPR001525">
    <property type="entry name" value="C5_MeTfrase"/>
</dbReference>
<dbReference type="PRINTS" id="PR00105">
    <property type="entry name" value="C5METTRFRASE"/>
</dbReference>
<proteinExistence type="inferred from homology"/>
<evidence type="ECO:0000256" key="5">
    <source>
        <dbReference type="RuleBase" id="RU000416"/>
    </source>
</evidence>
<dbReference type="AlphaFoldDB" id="A0A7S1B5R3"/>
<dbReference type="PROSITE" id="PS00094">
    <property type="entry name" value="C5_MTASE_1"/>
    <property type="match status" value="1"/>
</dbReference>
<evidence type="ECO:0000256" key="1">
    <source>
        <dbReference type="ARBA" id="ARBA00022603"/>
    </source>
</evidence>
<dbReference type="SUPFAM" id="SSF53335">
    <property type="entry name" value="S-adenosyl-L-methionine-dependent methyltransferases"/>
    <property type="match status" value="1"/>
</dbReference>